<dbReference type="InterPro" id="IPR020814">
    <property type="entry name" value="Ribosomal_S6_plastid/chlpt"/>
</dbReference>
<dbReference type="AlphaFoldDB" id="A0A3S9T106"/>
<organism evidence="9 10">
    <name type="scientific">Anoxybacter fermentans</name>
    <dbReference type="NCBI Taxonomy" id="1323375"/>
    <lineage>
        <taxon>Bacteria</taxon>
        <taxon>Bacillati</taxon>
        <taxon>Bacillota</taxon>
        <taxon>Clostridia</taxon>
        <taxon>Halanaerobiales</taxon>
        <taxon>Anoxybacter</taxon>
    </lineage>
</organism>
<evidence type="ECO:0000256" key="5">
    <source>
        <dbReference type="ARBA" id="ARBA00023274"/>
    </source>
</evidence>
<reference evidence="9 10" key="1">
    <citation type="submission" date="2016-07" db="EMBL/GenBank/DDBJ databases">
        <title>Genome and transcriptome analysis of iron-reducing fermentative bacteria Anoxybacter fermentans.</title>
        <authorList>
            <person name="Zeng X."/>
            <person name="Shao Z."/>
        </authorList>
    </citation>
    <scope>NUCLEOTIDE SEQUENCE [LARGE SCALE GENOMIC DNA]</scope>
    <source>
        <strain evidence="9 10">DY22613</strain>
    </source>
</reference>
<sequence>MRKYETTFILNPELEESAIGELIEKIKGIITNNNGEVVNVDNWGVRKLAYEIKKHNSGYYSVIQFNGTSETVAELQRNFRIMDNVLRHIIVRLDD</sequence>
<proteinExistence type="inferred from homology"/>
<protein>
    <recommendedName>
        <fullName evidence="7 8">Small ribosomal subunit protein bS6</fullName>
    </recommendedName>
</protein>
<dbReference type="GO" id="GO:0003735">
    <property type="term" value="F:structural constituent of ribosome"/>
    <property type="evidence" value="ECO:0007669"/>
    <property type="project" value="InterPro"/>
</dbReference>
<dbReference type="RefSeq" id="WP_127017629.1">
    <property type="nucleotide sequence ID" value="NZ_CP016379.1"/>
</dbReference>
<gene>
    <name evidence="8" type="primary">rpsF</name>
    <name evidence="9" type="ORF">BBF96_13195</name>
</gene>
<evidence type="ECO:0000256" key="3">
    <source>
        <dbReference type="ARBA" id="ARBA00022884"/>
    </source>
</evidence>
<dbReference type="GO" id="GO:1990904">
    <property type="term" value="C:ribonucleoprotein complex"/>
    <property type="evidence" value="ECO:0007669"/>
    <property type="project" value="UniProtKB-KW"/>
</dbReference>
<dbReference type="InterPro" id="IPR035980">
    <property type="entry name" value="Ribosomal_bS6_sf"/>
</dbReference>
<comment type="function">
    <text evidence="6 8">Binds together with bS18 to 16S ribosomal RNA.</text>
</comment>
<dbReference type="FunFam" id="3.30.70.60:FF:000002">
    <property type="entry name" value="30S ribosomal protein S6"/>
    <property type="match status" value="1"/>
</dbReference>
<dbReference type="Proteomes" id="UP000267250">
    <property type="component" value="Chromosome"/>
</dbReference>
<dbReference type="PANTHER" id="PTHR21011:SF1">
    <property type="entry name" value="SMALL RIBOSOMAL SUBUNIT PROTEIN BS6M"/>
    <property type="match status" value="1"/>
</dbReference>
<dbReference type="InterPro" id="IPR014717">
    <property type="entry name" value="Transl_elong_EF1B/ribsomal_bS6"/>
</dbReference>
<dbReference type="KEGG" id="aft:BBF96_13195"/>
<accession>A0A3S9T106</accession>
<dbReference type="NCBIfam" id="TIGR00166">
    <property type="entry name" value="S6"/>
    <property type="match status" value="1"/>
</dbReference>
<comment type="similarity">
    <text evidence="1 8">Belongs to the bacterial ribosomal protein bS6 family.</text>
</comment>
<keyword evidence="3 8" id="KW-0694">RNA-binding</keyword>
<keyword evidence="5 8" id="KW-0687">Ribonucleoprotein</keyword>
<dbReference type="InterPro" id="IPR000529">
    <property type="entry name" value="Ribosomal_bS6"/>
</dbReference>
<dbReference type="GO" id="GO:0006412">
    <property type="term" value="P:translation"/>
    <property type="evidence" value="ECO:0007669"/>
    <property type="project" value="UniProtKB-UniRule"/>
</dbReference>
<evidence type="ECO:0000313" key="10">
    <source>
        <dbReference type="Proteomes" id="UP000267250"/>
    </source>
</evidence>
<dbReference type="OrthoDB" id="9812702at2"/>
<dbReference type="GO" id="GO:0005840">
    <property type="term" value="C:ribosome"/>
    <property type="evidence" value="ECO:0007669"/>
    <property type="project" value="UniProtKB-KW"/>
</dbReference>
<name>A0A3S9T106_9FIRM</name>
<dbReference type="EMBL" id="CP016379">
    <property type="protein sequence ID" value="AZR74273.1"/>
    <property type="molecule type" value="Genomic_DNA"/>
</dbReference>
<keyword evidence="10" id="KW-1185">Reference proteome</keyword>
<dbReference type="CDD" id="cd00473">
    <property type="entry name" value="bS6"/>
    <property type="match status" value="1"/>
</dbReference>
<evidence type="ECO:0000256" key="6">
    <source>
        <dbReference type="ARBA" id="ARBA00035104"/>
    </source>
</evidence>
<dbReference type="SUPFAM" id="SSF54995">
    <property type="entry name" value="Ribosomal protein S6"/>
    <property type="match status" value="1"/>
</dbReference>
<evidence type="ECO:0000256" key="2">
    <source>
        <dbReference type="ARBA" id="ARBA00022730"/>
    </source>
</evidence>
<evidence type="ECO:0000256" key="7">
    <source>
        <dbReference type="ARBA" id="ARBA00035294"/>
    </source>
</evidence>
<dbReference type="GO" id="GO:0070181">
    <property type="term" value="F:small ribosomal subunit rRNA binding"/>
    <property type="evidence" value="ECO:0007669"/>
    <property type="project" value="TreeGrafter"/>
</dbReference>
<dbReference type="Pfam" id="PF01250">
    <property type="entry name" value="Ribosomal_S6"/>
    <property type="match status" value="1"/>
</dbReference>
<keyword evidence="2 8" id="KW-0699">rRNA-binding</keyword>
<dbReference type="PANTHER" id="PTHR21011">
    <property type="entry name" value="MITOCHONDRIAL 28S RIBOSOMAL PROTEIN S6"/>
    <property type="match status" value="1"/>
</dbReference>
<evidence type="ECO:0000256" key="4">
    <source>
        <dbReference type="ARBA" id="ARBA00022980"/>
    </source>
</evidence>
<dbReference type="HAMAP" id="MF_00360">
    <property type="entry name" value="Ribosomal_bS6"/>
    <property type="match status" value="1"/>
</dbReference>
<evidence type="ECO:0000256" key="1">
    <source>
        <dbReference type="ARBA" id="ARBA00009512"/>
    </source>
</evidence>
<keyword evidence="4 8" id="KW-0689">Ribosomal protein</keyword>
<dbReference type="Gene3D" id="3.30.70.60">
    <property type="match status" value="1"/>
</dbReference>
<evidence type="ECO:0000313" key="9">
    <source>
        <dbReference type="EMBL" id="AZR74273.1"/>
    </source>
</evidence>
<evidence type="ECO:0000256" key="8">
    <source>
        <dbReference type="HAMAP-Rule" id="MF_00360"/>
    </source>
</evidence>
<dbReference type="GO" id="GO:0005737">
    <property type="term" value="C:cytoplasm"/>
    <property type="evidence" value="ECO:0007669"/>
    <property type="project" value="UniProtKB-ARBA"/>
</dbReference>